<sequence length="506" mass="57475">MAAAGKEWNVLFTSPLSKSLSVLFFILAIYLCGTEFYLWKGIAKSPVTRPPWWSQYYVEDEDSALEADPKLNVEQPLNLSLLWLAPFKTGSGYGVEATGFVQSIQGDISRLNIFQWGEFESESYLKVLDKDTRELLDRLWSEPNQVQPLVDYLKASAEGNRPPFIPSEKLSTPFDVLVAHIHPGGWIDQLKGMGKYRIGRTMFETDRIPNGWVDRFYATMHELWVPSSFTKNQFIAGGLESSRIHVIPQPIERSLFQTCNQSFHDPSFVVSKSWRSTFRTCHPDDFIFLSVFKWEPRKGVEFLLDAYFHEFQSTDKVCLVMLTSFRASVGNEQSVAQLVELVAKNVSSQPARYWIIPDTVSPSEMASLYLSADAFVLPSRGEGWGRPLMEAMACGLPVIGTGWGAPLTFMNDSNSFLIPVAQWDRIAPGQSPELGEAFWGHLWALPDVQKLREIMRTVMKKPRKAKEKARKGQEEVLQKYQPNAIRKKVLRRLIQIMSNNISESLG</sequence>
<protein>
    <recommendedName>
        <fullName evidence="4">Glycosyl transferase family 1 domain-containing protein</fullName>
    </recommendedName>
</protein>
<organism evidence="2 3">
    <name type="scientific">Galdieria yellowstonensis</name>
    <dbReference type="NCBI Taxonomy" id="3028027"/>
    <lineage>
        <taxon>Eukaryota</taxon>
        <taxon>Rhodophyta</taxon>
        <taxon>Bangiophyceae</taxon>
        <taxon>Galdieriales</taxon>
        <taxon>Galdieriaceae</taxon>
        <taxon>Galdieria</taxon>
    </lineage>
</organism>
<feature type="transmembrane region" description="Helical" evidence="1">
    <location>
        <begin position="20"/>
        <end position="39"/>
    </location>
</feature>
<comment type="caution">
    <text evidence="2">The sequence shown here is derived from an EMBL/GenBank/DDBJ whole genome shotgun (WGS) entry which is preliminary data.</text>
</comment>
<proteinExistence type="predicted"/>
<dbReference type="PANTHER" id="PTHR46656">
    <property type="entry name" value="PUTATIVE-RELATED"/>
    <property type="match status" value="1"/>
</dbReference>
<reference evidence="2 3" key="1">
    <citation type="submission" date="2022-07" db="EMBL/GenBank/DDBJ databases">
        <title>Genome-wide signatures of adaptation to extreme environments.</title>
        <authorList>
            <person name="Cho C.H."/>
            <person name="Yoon H.S."/>
        </authorList>
    </citation>
    <scope>NUCLEOTIDE SEQUENCE [LARGE SCALE GENOMIC DNA]</scope>
    <source>
        <strain evidence="2 3">108.79 E11</strain>
    </source>
</reference>
<dbReference type="PANTHER" id="PTHR46656:SF3">
    <property type="entry name" value="PUTATIVE-RELATED"/>
    <property type="match status" value="1"/>
</dbReference>
<dbReference type="Pfam" id="PF13692">
    <property type="entry name" value="Glyco_trans_1_4"/>
    <property type="match status" value="1"/>
</dbReference>
<dbReference type="EMBL" id="JANCYU010000036">
    <property type="protein sequence ID" value="KAK4526035.1"/>
    <property type="molecule type" value="Genomic_DNA"/>
</dbReference>
<dbReference type="Gene3D" id="3.40.50.2000">
    <property type="entry name" value="Glycogen Phosphorylase B"/>
    <property type="match status" value="1"/>
</dbReference>
<keyword evidence="1" id="KW-0812">Transmembrane</keyword>
<dbReference type="CDD" id="cd03801">
    <property type="entry name" value="GT4_PimA-like"/>
    <property type="match status" value="1"/>
</dbReference>
<name>A0AAV9IEZ5_9RHOD</name>
<accession>A0AAV9IEZ5</accession>
<evidence type="ECO:0000256" key="1">
    <source>
        <dbReference type="SAM" id="Phobius"/>
    </source>
</evidence>
<dbReference type="Proteomes" id="UP001300502">
    <property type="component" value="Unassembled WGS sequence"/>
</dbReference>
<gene>
    <name evidence="2" type="ORF">GAYE_SCF19G3946</name>
</gene>
<evidence type="ECO:0008006" key="4">
    <source>
        <dbReference type="Google" id="ProtNLM"/>
    </source>
</evidence>
<dbReference type="SUPFAM" id="SSF53756">
    <property type="entry name" value="UDP-Glycosyltransferase/glycogen phosphorylase"/>
    <property type="match status" value="1"/>
</dbReference>
<evidence type="ECO:0000313" key="2">
    <source>
        <dbReference type="EMBL" id="KAK4526035.1"/>
    </source>
</evidence>
<keyword evidence="1" id="KW-1133">Transmembrane helix</keyword>
<dbReference type="AlphaFoldDB" id="A0AAV9IEZ5"/>
<evidence type="ECO:0000313" key="3">
    <source>
        <dbReference type="Proteomes" id="UP001300502"/>
    </source>
</evidence>
<keyword evidence="1" id="KW-0472">Membrane</keyword>
<keyword evidence="3" id="KW-1185">Reference proteome</keyword>